<organism evidence="2 3">
    <name type="scientific">Parnassius apollo</name>
    <name type="common">Apollo butterfly</name>
    <name type="synonym">Papilio apollo</name>
    <dbReference type="NCBI Taxonomy" id="110799"/>
    <lineage>
        <taxon>Eukaryota</taxon>
        <taxon>Metazoa</taxon>
        <taxon>Ecdysozoa</taxon>
        <taxon>Arthropoda</taxon>
        <taxon>Hexapoda</taxon>
        <taxon>Insecta</taxon>
        <taxon>Pterygota</taxon>
        <taxon>Neoptera</taxon>
        <taxon>Endopterygota</taxon>
        <taxon>Lepidoptera</taxon>
        <taxon>Glossata</taxon>
        <taxon>Ditrysia</taxon>
        <taxon>Papilionoidea</taxon>
        <taxon>Papilionidae</taxon>
        <taxon>Parnassiinae</taxon>
        <taxon>Parnassini</taxon>
        <taxon>Parnassius</taxon>
        <taxon>Parnassius</taxon>
    </lineage>
</organism>
<gene>
    <name evidence="2" type="ORF">PAPOLLO_LOCUS981</name>
</gene>
<dbReference type="AlphaFoldDB" id="A0A8S3W1C9"/>
<feature type="region of interest" description="Disordered" evidence="1">
    <location>
        <begin position="1"/>
        <end position="86"/>
    </location>
</feature>
<accession>A0A8S3W1C9</accession>
<dbReference type="EMBL" id="CAJQZP010000058">
    <property type="protein sequence ID" value="CAG4935408.1"/>
    <property type="molecule type" value="Genomic_DNA"/>
</dbReference>
<dbReference type="OrthoDB" id="6737304at2759"/>
<dbReference type="Proteomes" id="UP000691718">
    <property type="component" value="Unassembled WGS sequence"/>
</dbReference>
<comment type="caution">
    <text evidence="2">The sequence shown here is derived from an EMBL/GenBank/DDBJ whole genome shotgun (WGS) entry which is preliminary data.</text>
</comment>
<protein>
    <submittedName>
        <fullName evidence="2">(apollo) hypothetical protein</fullName>
    </submittedName>
</protein>
<feature type="compositionally biased region" description="Polar residues" evidence="1">
    <location>
        <begin position="9"/>
        <end position="53"/>
    </location>
</feature>
<evidence type="ECO:0000313" key="2">
    <source>
        <dbReference type="EMBL" id="CAG4935408.1"/>
    </source>
</evidence>
<proteinExistence type="predicted"/>
<reference evidence="2" key="1">
    <citation type="submission" date="2021-04" db="EMBL/GenBank/DDBJ databases">
        <authorList>
            <person name="Tunstrom K."/>
        </authorList>
    </citation>
    <scope>NUCLEOTIDE SEQUENCE</scope>
</reference>
<keyword evidence="3" id="KW-1185">Reference proteome</keyword>
<evidence type="ECO:0000313" key="3">
    <source>
        <dbReference type="Proteomes" id="UP000691718"/>
    </source>
</evidence>
<sequence>MAGSLRHFVQNNEDSTETIDATDSQDTKSVISVTVSGSSEISTEATAVTSGPATSGGGCSSKTASTYTEPDEAMIPSSSTALEQSTSGNSVCVRSLVMSATEIPAASDTFDEGFIRLASI</sequence>
<evidence type="ECO:0000256" key="1">
    <source>
        <dbReference type="SAM" id="MobiDB-lite"/>
    </source>
</evidence>
<feature type="compositionally biased region" description="Polar residues" evidence="1">
    <location>
        <begin position="76"/>
        <end position="86"/>
    </location>
</feature>
<name>A0A8S3W1C9_PARAO</name>